<gene>
    <name evidence="1" type="ORF">GS882_03635</name>
</gene>
<comment type="caution">
    <text evidence="1">The sequence shown here is derived from an EMBL/GenBank/DDBJ whole genome shotgun (WGS) entry which is preliminary data.</text>
</comment>
<reference evidence="1" key="1">
    <citation type="journal article" date="2020" name="Environ. Microbiol.">
        <title>The novel and transferable erm(51) gene confers Macrolides, Lincosamides, and Streptogramins B (MLSB) resistance to clonal Rhodococcus equi in the environment.</title>
        <authorList>
            <person name="Huber L."/>
            <person name="Giguere S."/>
            <person name="Slovis N.M."/>
            <person name="Alvarez-Narvaez S."/>
            <person name="Hart K.A."/>
            <person name="Greiter M."/>
            <person name="Morris E.R.A."/>
            <person name="Cohen N.D."/>
        </authorList>
    </citation>
    <scope>NUCLEOTIDE SEQUENCE</scope>
    <source>
        <strain evidence="1">Lh_116_1</strain>
    </source>
</reference>
<protein>
    <submittedName>
        <fullName evidence="1">Uncharacterized protein</fullName>
    </submittedName>
</protein>
<dbReference type="EMBL" id="WVBC01000002">
    <property type="protein sequence ID" value="NKT77306.1"/>
    <property type="molecule type" value="Genomic_DNA"/>
</dbReference>
<organism evidence="1 2">
    <name type="scientific">Rhodococcus hoagii</name>
    <name type="common">Corynebacterium equii</name>
    <dbReference type="NCBI Taxonomy" id="43767"/>
    <lineage>
        <taxon>Bacteria</taxon>
        <taxon>Bacillati</taxon>
        <taxon>Actinomycetota</taxon>
        <taxon>Actinomycetes</taxon>
        <taxon>Mycobacteriales</taxon>
        <taxon>Nocardiaceae</taxon>
        <taxon>Prescottella</taxon>
    </lineage>
</organism>
<evidence type="ECO:0000313" key="2">
    <source>
        <dbReference type="Proteomes" id="UP000603463"/>
    </source>
</evidence>
<accession>A0A9Q4ZIQ3</accession>
<evidence type="ECO:0000313" key="1">
    <source>
        <dbReference type="EMBL" id="NKT77306.1"/>
    </source>
</evidence>
<dbReference type="AlphaFoldDB" id="A0A9Q4ZIQ3"/>
<dbReference type="Proteomes" id="UP000603463">
    <property type="component" value="Unassembled WGS sequence"/>
</dbReference>
<sequence length="139" mass="15775">MSTTKIAIDCGTDAGWREHRRRRVKACPACVEAHTIARTEHQAEEARAILKGITQTKRVRLTNTGQEYRNVAFLSLQAGDRIRIPLAFGDQDRTVTVISSNEWLPGVVELRVKRHDRRHKLTIRGEQLTQGAKLLERAP</sequence>
<proteinExistence type="predicted"/>
<name>A0A9Q4ZIQ3_RHOHA</name>